<keyword evidence="2" id="KW-0472">Membrane</keyword>
<dbReference type="EMBL" id="CP001032">
    <property type="protein sequence ID" value="ACB76357.1"/>
    <property type="molecule type" value="Genomic_DNA"/>
</dbReference>
<organism evidence="3 4">
    <name type="scientific">Opitutus terrae (strain DSM 11246 / JCM 15787 / PB90-1)</name>
    <dbReference type="NCBI Taxonomy" id="452637"/>
    <lineage>
        <taxon>Bacteria</taxon>
        <taxon>Pseudomonadati</taxon>
        <taxon>Verrucomicrobiota</taxon>
        <taxon>Opitutia</taxon>
        <taxon>Opitutales</taxon>
        <taxon>Opitutaceae</taxon>
        <taxon>Opitutus</taxon>
    </lineage>
</organism>
<reference evidence="3 4" key="1">
    <citation type="journal article" date="2011" name="J. Bacteriol.">
        <title>Genome sequence of the verrucomicrobium Opitutus terrae PB90-1, an abundant inhabitant of rice paddy soil ecosystems.</title>
        <authorList>
            <person name="van Passel M.W."/>
            <person name="Kant R."/>
            <person name="Palva A."/>
            <person name="Copeland A."/>
            <person name="Lucas S."/>
            <person name="Lapidus A."/>
            <person name="Glavina del Rio T."/>
            <person name="Pitluck S."/>
            <person name="Goltsman E."/>
            <person name="Clum A."/>
            <person name="Sun H."/>
            <person name="Schmutz J."/>
            <person name="Larimer F.W."/>
            <person name="Land M.L."/>
            <person name="Hauser L."/>
            <person name="Kyrpides N."/>
            <person name="Mikhailova N."/>
            <person name="Richardson P.P."/>
            <person name="Janssen P.H."/>
            <person name="de Vos W.M."/>
            <person name="Smidt H."/>
        </authorList>
    </citation>
    <scope>NUCLEOTIDE SEQUENCE [LARGE SCALE GENOMIC DNA]</scope>
    <source>
        <strain evidence="4">DSM 11246 / JCM 15787 / PB90-1</strain>
    </source>
</reference>
<dbReference type="PANTHER" id="PTHR30441">
    <property type="entry name" value="DUF748 DOMAIN-CONTAINING PROTEIN"/>
    <property type="match status" value="1"/>
</dbReference>
<dbReference type="Proteomes" id="UP000007013">
    <property type="component" value="Chromosome"/>
</dbReference>
<dbReference type="Pfam" id="PF05359">
    <property type="entry name" value="DUF748"/>
    <property type="match status" value="1"/>
</dbReference>
<dbReference type="OrthoDB" id="9757969at2"/>
<dbReference type="PANTHER" id="PTHR30441:SF8">
    <property type="entry name" value="DUF748 DOMAIN-CONTAINING PROTEIN"/>
    <property type="match status" value="1"/>
</dbReference>
<evidence type="ECO:0000256" key="2">
    <source>
        <dbReference type="SAM" id="Phobius"/>
    </source>
</evidence>
<protein>
    <recommendedName>
        <fullName evidence="5">DUF748 domain-containing protein</fullName>
    </recommendedName>
</protein>
<feature type="transmembrane region" description="Helical" evidence="2">
    <location>
        <begin position="12"/>
        <end position="33"/>
    </location>
</feature>
<dbReference type="HOGENOM" id="CLU_005680_0_0_0"/>
<dbReference type="AlphaFoldDB" id="B1ZZF4"/>
<accession>B1ZZF4</accession>
<evidence type="ECO:0000313" key="4">
    <source>
        <dbReference type="Proteomes" id="UP000007013"/>
    </source>
</evidence>
<evidence type="ECO:0000256" key="1">
    <source>
        <dbReference type="SAM" id="MobiDB-lite"/>
    </source>
</evidence>
<dbReference type="GO" id="GO:0005886">
    <property type="term" value="C:plasma membrane"/>
    <property type="evidence" value="ECO:0007669"/>
    <property type="project" value="TreeGrafter"/>
</dbReference>
<dbReference type="InterPro" id="IPR008023">
    <property type="entry name" value="DUF748"/>
</dbReference>
<dbReference type="InterPro" id="IPR052894">
    <property type="entry name" value="AsmA-related"/>
</dbReference>
<dbReference type="GO" id="GO:0090313">
    <property type="term" value="P:regulation of protein targeting to membrane"/>
    <property type="evidence" value="ECO:0007669"/>
    <property type="project" value="TreeGrafter"/>
</dbReference>
<feature type="region of interest" description="Disordered" evidence="1">
    <location>
        <begin position="868"/>
        <end position="887"/>
    </location>
</feature>
<gene>
    <name evidence="3" type="ordered locus">Oter_3077</name>
</gene>
<evidence type="ECO:0008006" key="5">
    <source>
        <dbReference type="Google" id="ProtNLM"/>
    </source>
</evidence>
<name>B1ZZF4_OPITP</name>
<dbReference type="STRING" id="452637.Oter_3077"/>
<dbReference type="KEGG" id="ote:Oter_3077"/>
<dbReference type="eggNOG" id="COG2982">
    <property type="taxonomic scope" value="Bacteria"/>
</dbReference>
<dbReference type="RefSeq" id="WP_012375886.1">
    <property type="nucleotide sequence ID" value="NC_010571.1"/>
</dbReference>
<evidence type="ECO:0000313" key="3">
    <source>
        <dbReference type="EMBL" id="ACB76357.1"/>
    </source>
</evidence>
<keyword evidence="2" id="KW-1133">Transmembrane helix</keyword>
<proteinExistence type="predicted"/>
<keyword evidence="2" id="KW-0812">Transmembrane</keyword>
<keyword evidence="4" id="KW-1185">Reference proteome</keyword>
<sequence length="1041" mass="110869">MKQAFVTRRRAALAAALLVLFTVVGFFVLPPLIRPQLEKRLSQELGRRVTIEKLRLNPYTLSVTLENFAIMEPDGVTRFLGWQRLYVNFDALSSLWGSWVLGDIELDRFDARVVLQADGTFSFADLLKRFTPTTPAPTPSEPARPIRIARLKVTETSVNFSDLSRAQPFTTTVGPLTFALTEFKTVSQRGAPYRFEAVTESGEKLSWAGTLQAEPMRSAGELSLEGIVLPKYAPYYADLTQADLTSGRLSVRGRYELDLTPGQHVMKLHEGMLQLHEVKVVQRSDRSAVLDLPAFEISGVDADALSQKATIAAIVLNGGKVSVRREKSGAINLLAMLQPAAPKGGSVAVAAPPAATPANAGAAPKLPDVTIEALTVKGLQVELTDEAPPRPAQLSLSGLDVSLKEISLAAGARMPLHLAFNWAPQGTVQLDGAVGLNPVTAELKANVTGLALLPLSPYLEQFANAHITQGALTTTLSAEVELTPDAAPAARVSGDVTLEKFSLVDAVLNEDLAGVGSVALRGLRASTAPELQVALDEIVVTAPYARVLVAKDQKLNLASLAVAPAAAAEANAESSPPAAPTVAAAAPAPLPKVDIAKVTIADGDFRFTDRSLEPNVSVAVSQFGGTITGLSASNPAKADVNLKAVVDGSGPVAITGKLDPLSARPTVDLTVDMKNVDLLPLSPYAGKYAGYELARGKLLVDVKLLVDGKKIDAANVVTLNQFTFGNAVQSPDATSLPVRLGVALLKDLDGKIVIDIPVQGSTDDPNFRIGRVVLRVIVNLLTKAAVSPFSLLGAAFGGGGDELAFQEFVPGSTELQPSEVAKLETMTKALVNRPGLSLDLDGSYDAAADGYALKRVKLADQIRRAAWEQKRRSDSNLPPPDQFVPTADEETAVVKKLFDEKFPPGTQFGTPLPPPPEVVAPPPAPAGWFKRAWRAVTFQSRREQRAAQRENEQRAADHAQAVASATAAGLPLDEMKGRLAEAITVDENELGQLAQARAQRVRDYFMTTGQISADRLFLAKEKEQTVAPKEGKGPRVFLTLQ</sequence>